<evidence type="ECO:0000256" key="3">
    <source>
        <dbReference type="ARBA" id="ARBA00022679"/>
    </source>
</evidence>
<dbReference type="Pfam" id="PF02891">
    <property type="entry name" value="zf-MIZ"/>
    <property type="match status" value="1"/>
</dbReference>
<evidence type="ECO:0000313" key="15">
    <source>
        <dbReference type="Proteomes" id="UP000658997"/>
    </source>
</evidence>
<keyword evidence="7" id="KW-0862">Zinc</keyword>
<dbReference type="Gene3D" id="2.60.120.780">
    <property type="entry name" value="PINIT domain"/>
    <property type="match status" value="1"/>
</dbReference>
<evidence type="ECO:0000256" key="2">
    <source>
        <dbReference type="ARBA" id="ARBA00005383"/>
    </source>
</evidence>
<feature type="domain" description="PINIT" evidence="11">
    <location>
        <begin position="145"/>
        <end position="308"/>
    </location>
</feature>
<feature type="region of interest" description="Disordered" evidence="9">
    <location>
        <begin position="575"/>
        <end position="651"/>
    </location>
</feature>
<keyword evidence="5 8" id="KW-0863">Zinc-finger</keyword>
<dbReference type="PANTHER" id="PTHR10782">
    <property type="entry name" value="ZINC FINGER MIZ DOMAIN-CONTAINING PROTEIN"/>
    <property type="match status" value="1"/>
</dbReference>
<dbReference type="EMBL" id="ULHB01000013">
    <property type="protein sequence ID" value="SYW75988.1"/>
    <property type="molecule type" value="Genomic_DNA"/>
</dbReference>
<feature type="compositionally biased region" description="Acidic residues" evidence="9">
    <location>
        <begin position="789"/>
        <end position="798"/>
    </location>
</feature>
<dbReference type="GO" id="GO:0016925">
    <property type="term" value="P:protein sumoylation"/>
    <property type="evidence" value="ECO:0007669"/>
    <property type="project" value="UniProtKB-UniPathway"/>
</dbReference>
<evidence type="ECO:0000259" key="11">
    <source>
        <dbReference type="PROSITE" id="PS51466"/>
    </source>
</evidence>
<feature type="compositionally biased region" description="Basic and acidic residues" evidence="9">
    <location>
        <begin position="457"/>
        <end position="468"/>
    </location>
</feature>
<comment type="pathway">
    <text evidence="1">Protein modification; protein sumoylation.</text>
</comment>
<evidence type="ECO:0000256" key="1">
    <source>
        <dbReference type="ARBA" id="ARBA00004718"/>
    </source>
</evidence>
<dbReference type="UniPathway" id="UPA00886"/>
<dbReference type="Proteomes" id="UP000179920">
    <property type="component" value="Chromosome XIV"/>
</dbReference>
<feature type="compositionally biased region" description="Polar residues" evidence="9">
    <location>
        <begin position="431"/>
        <end position="446"/>
    </location>
</feature>
<dbReference type="Gene3D" id="3.30.40.10">
    <property type="entry name" value="Zinc/RING finger domain, C3HC4 (zinc finger)"/>
    <property type="match status" value="1"/>
</dbReference>
<feature type="compositionally biased region" description="Acidic residues" evidence="9">
    <location>
        <begin position="810"/>
        <end position="819"/>
    </location>
</feature>
<dbReference type="EMBL" id="LT558130">
    <property type="protein sequence ID" value="SAM84408.1"/>
    <property type="molecule type" value="Genomic_DNA"/>
</dbReference>
<evidence type="ECO:0000313" key="12">
    <source>
        <dbReference type="EMBL" id="SAM84408.1"/>
    </source>
</evidence>
<dbReference type="GO" id="GO:0008270">
    <property type="term" value="F:zinc ion binding"/>
    <property type="evidence" value="ECO:0007669"/>
    <property type="project" value="UniProtKB-KW"/>
</dbReference>
<evidence type="ECO:0000313" key="13">
    <source>
        <dbReference type="EMBL" id="SYW75988.1"/>
    </source>
</evidence>
<keyword evidence="4" id="KW-0479">Metal-binding</keyword>
<gene>
    <name evidence="13" type="ORF">UBRO2_01143</name>
    <name evidence="12" type="ORF">UBRO_05649-A</name>
</gene>
<feature type="compositionally biased region" description="Low complexity" evidence="9">
    <location>
        <begin position="732"/>
        <end position="750"/>
    </location>
</feature>
<dbReference type="OrthoDB" id="28127at2759"/>
<evidence type="ECO:0000259" key="10">
    <source>
        <dbReference type="PROSITE" id="PS51044"/>
    </source>
</evidence>
<dbReference type="PANTHER" id="PTHR10782:SF4">
    <property type="entry name" value="TONALLI, ISOFORM E"/>
    <property type="match status" value="1"/>
</dbReference>
<evidence type="ECO:0000256" key="4">
    <source>
        <dbReference type="ARBA" id="ARBA00022723"/>
    </source>
</evidence>
<feature type="compositionally biased region" description="Basic and acidic residues" evidence="9">
    <location>
        <begin position="700"/>
        <end position="718"/>
    </location>
</feature>
<evidence type="ECO:0000256" key="7">
    <source>
        <dbReference type="ARBA" id="ARBA00022833"/>
    </source>
</evidence>
<feature type="region of interest" description="Disordered" evidence="9">
    <location>
        <begin position="424"/>
        <end position="479"/>
    </location>
</feature>
<dbReference type="InterPro" id="IPR023321">
    <property type="entry name" value="PINIT"/>
</dbReference>
<reference evidence="12" key="2">
    <citation type="submission" date="2016-04" db="EMBL/GenBank/DDBJ databases">
        <authorList>
            <person name="Evans L.H."/>
            <person name="Alamgir A."/>
            <person name="Owens N."/>
            <person name="Weber N.D."/>
            <person name="Virtaneva K."/>
            <person name="Barbian K."/>
            <person name="Babar A."/>
            <person name="Rosenke K."/>
        </authorList>
    </citation>
    <scope>NUCLEOTIDE SEQUENCE</scope>
    <source>
        <strain evidence="12">UB2112</strain>
    </source>
</reference>
<keyword evidence="3" id="KW-0808">Transferase</keyword>
<keyword evidence="15" id="KW-1185">Reference proteome</keyword>
<evidence type="ECO:0000256" key="5">
    <source>
        <dbReference type="ARBA" id="ARBA00022771"/>
    </source>
</evidence>
<evidence type="ECO:0000256" key="8">
    <source>
        <dbReference type="PROSITE-ProRule" id="PRU00452"/>
    </source>
</evidence>
<feature type="region of interest" description="Disordered" evidence="9">
    <location>
        <begin position="765"/>
        <end position="819"/>
    </location>
</feature>
<dbReference type="GO" id="GO:0061665">
    <property type="term" value="F:SUMO ligase activity"/>
    <property type="evidence" value="ECO:0007669"/>
    <property type="project" value="TreeGrafter"/>
</dbReference>
<dbReference type="PROSITE" id="PS51466">
    <property type="entry name" value="PINIT"/>
    <property type="match status" value="1"/>
</dbReference>
<dbReference type="Pfam" id="PF14324">
    <property type="entry name" value="PINIT"/>
    <property type="match status" value="1"/>
</dbReference>
<feature type="region of interest" description="Disordered" evidence="9">
    <location>
        <begin position="672"/>
        <end position="750"/>
    </location>
</feature>
<dbReference type="InterPro" id="IPR038654">
    <property type="entry name" value="PINIT_sf"/>
</dbReference>
<keyword evidence="6" id="KW-0833">Ubl conjugation pathway</keyword>
<dbReference type="PROSITE" id="PS51044">
    <property type="entry name" value="ZF_SP_RING"/>
    <property type="match status" value="1"/>
</dbReference>
<evidence type="ECO:0000256" key="9">
    <source>
        <dbReference type="SAM" id="MobiDB-lite"/>
    </source>
</evidence>
<name>A0A1K0HI21_9BASI</name>
<feature type="compositionally biased region" description="Low complexity" evidence="9">
    <location>
        <begin position="765"/>
        <end position="778"/>
    </location>
</feature>
<sequence length="819" mass="86041">MAAADASSSGFADHALLVEAIRALTVAQAKALIKDVNNEPEATCGRLALSGNKPELINRLITSLTERKNQGDIRGYSKFRTLIQRYKGPPVTTSPYRNGSTSSAGTYGGLPAAGVYAAHPQPLGGAPANKASSIASSSYSPLGSAAPTASRPIGTAGAARINFRSSPFYEIKQFVSPIVQCQEAPTQADRKNATLFVNLTPEQSEQLKNPAAYQLRLFCTTVEAHAASLSGRNPATIEFPLTCEARVNNHPLSTNLRGSKKNIGRVPPPNLNKDNNLVLLAGRPNRIDLTYTNAPKRHVLVAAICQVTSVDTLVERVRTKQFRSKEDLLSRMRREAADDDIEEGAATMSLKCPFSYMRIKTPSRSQHCSHVQCFGAESFFSVNEQTPSWECPICHRTIKAEDLIMDGFVADILKRVPQDQESVIVEPDGSWRTSDGKFSSTGTGQATPAAEGTPLGDRLKGHSPEEAKPSMGGSGKANGTKRWPLLEIVLLDSPSPPLQRASAAASTSVLSAAAPNPTSAGAAAHQIRNGISSAPSAATNALRHERIELLSSSTNTSACASPAAGAADVIDLTLDSDDESEPSMPARAAAPSNGSHSHALSSVSSSSRPLPQLPHNTNTNTNTNTTSSSNGSANHSSTGNRVGFSSFAGNSTATPTHTGPFAAAAAAAAAAARVEATPEDEQIRRPGKRPRTEAIPTPTDPRRVQMRRPERNGEEQARRTSATLPASYLDVGGSNSGVNGSSANGTSANGTSANGTATAVGATAGSGVVSGRAAAAVGRENGAYRETTEAEGEGGDDSWMDRTNTSDQEQYLDEDEWWP</sequence>
<reference evidence="13" key="3">
    <citation type="submission" date="2018-08" db="EMBL/GenBank/DDBJ databases">
        <authorList>
            <person name="Guldener U."/>
        </authorList>
    </citation>
    <scope>NUCLEOTIDE SEQUENCE</scope>
    <source>
        <strain evidence="13">UB2</strain>
    </source>
</reference>
<dbReference type="InterPro" id="IPR031141">
    <property type="entry name" value="SIZ1/2_SP-RING"/>
</dbReference>
<evidence type="ECO:0000256" key="6">
    <source>
        <dbReference type="ARBA" id="ARBA00022786"/>
    </source>
</evidence>
<dbReference type="Proteomes" id="UP000658997">
    <property type="component" value="Unassembled WGS sequence"/>
</dbReference>
<dbReference type="CDD" id="cd16792">
    <property type="entry name" value="SP-RING_Siz-like"/>
    <property type="match status" value="1"/>
</dbReference>
<dbReference type="InterPro" id="IPR004181">
    <property type="entry name" value="Znf_MIZ"/>
</dbReference>
<dbReference type="AlphaFoldDB" id="A0A1K0HI21"/>
<proteinExistence type="inferred from homology"/>
<feature type="domain" description="SP-RING-type" evidence="10">
    <location>
        <begin position="337"/>
        <end position="422"/>
    </location>
</feature>
<reference evidence="14" key="1">
    <citation type="submission" date="2016-04" db="EMBL/GenBank/DDBJ databases">
        <authorList>
            <person name="Guldener U."/>
            <person name="Guldener U."/>
        </authorList>
    </citation>
    <scope>NUCLEOTIDE SEQUENCE [LARGE SCALE GENOMIC DNA]</scope>
    <source>
        <strain evidence="14">UB2112</strain>
    </source>
</reference>
<organism evidence="12 14">
    <name type="scientific">Ustilago bromivora</name>
    <dbReference type="NCBI Taxonomy" id="307758"/>
    <lineage>
        <taxon>Eukaryota</taxon>
        <taxon>Fungi</taxon>
        <taxon>Dikarya</taxon>
        <taxon>Basidiomycota</taxon>
        <taxon>Ustilaginomycotina</taxon>
        <taxon>Ustilaginomycetes</taxon>
        <taxon>Ustilaginales</taxon>
        <taxon>Ustilaginaceae</taxon>
        <taxon>Ustilago</taxon>
    </lineage>
</organism>
<dbReference type="GO" id="GO:0000785">
    <property type="term" value="C:chromatin"/>
    <property type="evidence" value="ECO:0007669"/>
    <property type="project" value="TreeGrafter"/>
</dbReference>
<feature type="compositionally biased region" description="Low complexity" evidence="9">
    <location>
        <begin position="591"/>
        <end position="640"/>
    </location>
</feature>
<comment type="similarity">
    <text evidence="2">Belongs to the PIAS family.</text>
</comment>
<accession>A0A1K0HI21</accession>
<dbReference type="InterPro" id="IPR013083">
    <property type="entry name" value="Znf_RING/FYVE/PHD"/>
</dbReference>
<protein>
    <submittedName>
        <fullName evidence="13">Related to SIZ1 - E3-like factor in the SUMO pathway</fullName>
    </submittedName>
    <submittedName>
        <fullName evidence="12">Related to SIZ1-E3-like factor in the SUMO pathway</fullName>
    </submittedName>
</protein>
<evidence type="ECO:0000313" key="14">
    <source>
        <dbReference type="Proteomes" id="UP000179920"/>
    </source>
</evidence>